<feature type="transmembrane region" description="Helical" evidence="3">
    <location>
        <begin position="201"/>
        <end position="218"/>
    </location>
</feature>
<feature type="transmembrane region" description="Helical" evidence="3">
    <location>
        <begin position="20"/>
        <end position="42"/>
    </location>
</feature>
<keyword evidence="3" id="KW-0812">Transmembrane</keyword>
<keyword evidence="1" id="KW-0433">Leucine-rich repeat</keyword>
<dbReference type="GO" id="GO:0005737">
    <property type="term" value="C:cytoplasm"/>
    <property type="evidence" value="ECO:0007669"/>
    <property type="project" value="TreeGrafter"/>
</dbReference>
<dbReference type="SUPFAM" id="SSF52075">
    <property type="entry name" value="Outer arm dynein light chain 1"/>
    <property type="match status" value="1"/>
</dbReference>
<feature type="transmembrane region" description="Helical" evidence="3">
    <location>
        <begin position="122"/>
        <end position="140"/>
    </location>
</feature>
<accession>I4B680</accession>
<organism evidence="4 5">
    <name type="scientific">Turneriella parva (strain ATCC BAA-1111 / DSM 21527 / NCTC 11395 / H)</name>
    <name type="common">Leptospira parva</name>
    <dbReference type="NCBI Taxonomy" id="869212"/>
    <lineage>
        <taxon>Bacteria</taxon>
        <taxon>Pseudomonadati</taxon>
        <taxon>Spirochaetota</taxon>
        <taxon>Spirochaetia</taxon>
        <taxon>Leptospirales</taxon>
        <taxon>Leptospiraceae</taxon>
        <taxon>Turneriella</taxon>
    </lineage>
</organism>
<evidence type="ECO:0000313" key="5">
    <source>
        <dbReference type="Proteomes" id="UP000006048"/>
    </source>
</evidence>
<gene>
    <name evidence="4" type="ordered locus">Turpa_2141</name>
</gene>
<protein>
    <submittedName>
        <fullName evidence="4">Leucine-rich repeat-containing protein</fullName>
    </submittedName>
</protein>
<dbReference type="Gene3D" id="3.80.10.10">
    <property type="entry name" value="Ribonuclease Inhibitor"/>
    <property type="match status" value="1"/>
</dbReference>
<evidence type="ECO:0000256" key="1">
    <source>
        <dbReference type="ARBA" id="ARBA00022614"/>
    </source>
</evidence>
<dbReference type="HOGENOM" id="CLU_705842_0_0_12"/>
<dbReference type="PROSITE" id="PS51450">
    <property type="entry name" value="LRR"/>
    <property type="match status" value="2"/>
</dbReference>
<evidence type="ECO:0000256" key="2">
    <source>
        <dbReference type="ARBA" id="ARBA00022737"/>
    </source>
</evidence>
<dbReference type="Pfam" id="PF13855">
    <property type="entry name" value="LRR_8"/>
    <property type="match status" value="1"/>
</dbReference>
<proteinExistence type="predicted"/>
<dbReference type="SMART" id="SM00369">
    <property type="entry name" value="LRR_TYP"/>
    <property type="match status" value="3"/>
</dbReference>
<feature type="transmembrane region" description="Helical" evidence="3">
    <location>
        <begin position="161"/>
        <end position="181"/>
    </location>
</feature>
<name>I4B680_TURPD</name>
<evidence type="ECO:0000313" key="4">
    <source>
        <dbReference type="EMBL" id="AFM12787.1"/>
    </source>
</evidence>
<dbReference type="EMBL" id="CP002959">
    <property type="protein sequence ID" value="AFM12787.1"/>
    <property type="molecule type" value="Genomic_DNA"/>
</dbReference>
<keyword evidence="3" id="KW-0472">Membrane</keyword>
<dbReference type="InterPro" id="IPR032675">
    <property type="entry name" value="LRR_dom_sf"/>
</dbReference>
<keyword evidence="2" id="KW-0677">Repeat</keyword>
<dbReference type="PANTHER" id="PTHR48051:SF1">
    <property type="entry name" value="RAS SUPPRESSOR PROTEIN 1"/>
    <property type="match status" value="1"/>
</dbReference>
<keyword evidence="3" id="KW-1133">Transmembrane helix</keyword>
<evidence type="ECO:0000256" key="3">
    <source>
        <dbReference type="SAM" id="Phobius"/>
    </source>
</evidence>
<reference evidence="4 5" key="1">
    <citation type="submission" date="2012-06" db="EMBL/GenBank/DDBJ databases">
        <title>The complete chromosome of genome of Turneriella parva DSM 21527.</title>
        <authorList>
            <consortium name="US DOE Joint Genome Institute (JGI-PGF)"/>
            <person name="Lucas S."/>
            <person name="Han J."/>
            <person name="Lapidus A."/>
            <person name="Bruce D."/>
            <person name="Goodwin L."/>
            <person name="Pitluck S."/>
            <person name="Peters L."/>
            <person name="Kyrpides N."/>
            <person name="Mavromatis K."/>
            <person name="Ivanova N."/>
            <person name="Mikhailova N."/>
            <person name="Chertkov O."/>
            <person name="Detter J.C."/>
            <person name="Tapia R."/>
            <person name="Han C."/>
            <person name="Land M."/>
            <person name="Hauser L."/>
            <person name="Markowitz V."/>
            <person name="Cheng J.-F."/>
            <person name="Hugenholtz P."/>
            <person name="Woyke T."/>
            <person name="Wu D."/>
            <person name="Gronow S."/>
            <person name="Wellnitz S."/>
            <person name="Brambilla E."/>
            <person name="Klenk H.-P."/>
            <person name="Eisen J.A."/>
        </authorList>
    </citation>
    <scope>NUCLEOTIDE SEQUENCE [LARGE SCALE GENOMIC DNA]</scope>
    <source>
        <strain evidence="5">ATCC BAA-1111 / DSM 21527 / NCTC 11395 / H</strain>
    </source>
</reference>
<feature type="transmembrane region" description="Helical" evidence="3">
    <location>
        <begin position="230"/>
        <end position="249"/>
    </location>
</feature>
<feature type="transmembrane region" description="Helical" evidence="3">
    <location>
        <begin position="96"/>
        <end position="116"/>
    </location>
</feature>
<dbReference type="InterPro" id="IPR050216">
    <property type="entry name" value="LRR_domain-containing"/>
</dbReference>
<dbReference type="PANTHER" id="PTHR48051">
    <property type="match status" value="1"/>
</dbReference>
<dbReference type="KEGG" id="tpx:Turpa_2141"/>
<feature type="transmembrane region" description="Helical" evidence="3">
    <location>
        <begin position="54"/>
        <end position="76"/>
    </location>
</feature>
<dbReference type="InterPro" id="IPR001611">
    <property type="entry name" value="Leu-rich_rpt"/>
</dbReference>
<dbReference type="AlphaFoldDB" id="I4B680"/>
<dbReference type="OrthoDB" id="1426594at2"/>
<sequence length="391" mass="44259">METMITPKRVTATQKDWLRFGLEMIPDAIMLLFIGWGVPAIIGRLRLFEYFRVSMAVFVSLTALLSLAEVIALVYFLKHYLWWHRQQGNIVSGSKFLAVMALARVFPTLMPAMAIGEAFGSFRWGVMYAAFAALAGFFFCGLLSDPAEFLESRQLRRPHLLLVHLLLFANMCCLCVLGFALLDGVGDLDIIRALSETPSDVPLILIVMLFFYFPVRIYEMLDDGLISRSGIPRIWYGLRMVVVFLLVVWETGSQVPSVIDTALDSIDKPLRVTHLDLTRSDLSRIAEISKFESIRHLSLAANRLTEVPEGVWKLKSLETLDLRRNQLTRISPDITGLQKLTVLKISHNNLASLPEALLLLPLRKVEAEGNPWNGLSERIEQRFAEEPAWQK</sequence>
<keyword evidence="5" id="KW-1185">Reference proteome</keyword>
<dbReference type="InterPro" id="IPR003591">
    <property type="entry name" value="Leu-rich_rpt_typical-subtyp"/>
</dbReference>
<dbReference type="Proteomes" id="UP000006048">
    <property type="component" value="Chromosome"/>
</dbReference>
<dbReference type="RefSeq" id="WP_014803293.1">
    <property type="nucleotide sequence ID" value="NC_018020.1"/>
</dbReference>